<dbReference type="SMART" id="SM00228">
    <property type="entry name" value="PDZ"/>
    <property type="match status" value="1"/>
</dbReference>
<dbReference type="PROSITE" id="PS50106">
    <property type="entry name" value="PDZ"/>
    <property type="match status" value="1"/>
</dbReference>
<dbReference type="SUPFAM" id="SSF50156">
    <property type="entry name" value="PDZ domain-like"/>
    <property type="match status" value="1"/>
</dbReference>
<dbReference type="RefSeq" id="WP_107889502.1">
    <property type="nucleotide sequence ID" value="NZ_CP028519.1"/>
</dbReference>
<dbReference type="InterPro" id="IPR024191">
    <property type="entry name" value="Peptidase_M61"/>
</dbReference>
<evidence type="ECO:0000313" key="2">
    <source>
        <dbReference type="EMBL" id="AVY94644.1"/>
    </source>
</evidence>
<dbReference type="InterPro" id="IPR007963">
    <property type="entry name" value="Peptidase_M61_catalytic"/>
</dbReference>
<dbReference type="InterPro" id="IPR027268">
    <property type="entry name" value="Peptidase_M4/M1_CTD_sf"/>
</dbReference>
<dbReference type="Pfam" id="PF17899">
    <property type="entry name" value="Peptidase_M61_N"/>
    <property type="match status" value="1"/>
</dbReference>
<reference evidence="2 3" key="1">
    <citation type="submission" date="2018-04" db="EMBL/GenBank/DDBJ databases">
        <title>Denitrifier Microvirgula.</title>
        <authorList>
            <person name="Anderson E."/>
            <person name="Jang J."/>
            <person name="Ishii S."/>
        </authorList>
    </citation>
    <scope>NUCLEOTIDE SEQUENCE [LARGE SCALE GENOMIC DNA]</scope>
    <source>
        <strain evidence="2 3">BE2.4</strain>
    </source>
</reference>
<feature type="domain" description="PDZ" evidence="1">
    <location>
        <begin position="460"/>
        <end position="534"/>
    </location>
</feature>
<dbReference type="Gene3D" id="2.60.40.3650">
    <property type="match status" value="1"/>
</dbReference>
<dbReference type="AlphaFoldDB" id="A0A2S0PB70"/>
<organism evidence="2 3">
    <name type="scientific">Microvirgula aerodenitrificans</name>
    <dbReference type="NCBI Taxonomy" id="57480"/>
    <lineage>
        <taxon>Bacteria</taxon>
        <taxon>Pseudomonadati</taxon>
        <taxon>Pseudomonadota</taxon>
        <taxon>Betaproteobacteria</taxon>
        <taxon>Neisseriales</taxon>
        <taxon>Aquaspirillaceae</taxon>
        <taxon>Microvirgula</taxon>
    </lineage>
</organism>
<gene>
    <name evidence="2" type="ORF">DAI18_11805</name>
</gene>
<dbReference type="Gene3D" id="2.30.42.10">
    <property type="match status" value="1"/>
</dbReference>
<protein>
    <recommendedName>
        <fullName evidence="1">PDZ domain-containing protein</fullName>
    </recommendedName>
</protein>
<dbReference type="SUPFAM" id="SSF55486">
    <property type="entry name" value="Metalloproteases ('zincins'), catalytic domain"/>
    <property type="match status" value="1"/>
</dbReference>
<dbReference type="OrthoDB" id="9778516at2"/>
<dbReference type="PIRSF" id="PIRSF016493">
    <property type="entry name" value="Glycyl_aminpptds"/>
    <property type="match status" value="1"/>
</dbReference>
<keyword evidence="3" id="KW-1185">Reference proteome</keyword>
<evidence type="ECO:0000259" key="1">
    <source>
        <dbReference type="PROSITE" id="PS50106"/>
    </source>
</evidence>
<dbReference type="EMBL" id="CP028519">
    <property type="protein sequence ID" value="AVY94644.1"/>
    <property type="molecule type" value="Genomic_DNA"/>
</dbReference>
<dbReference type="Pfam" id="PF05299">
    <property type="entry name" value="Peptidase_M61"/>
    <property type="match status" value="1"/>
</dbReference>
<evidence type="ECO:0000313" key="3">
    <source>
        <dbReference type="Proteomes" id="UP000244173"/>
    </source>
</evidence>
<dbReference type="Proteomes" id="UP000244173">
    <property type="component" value="Chromosome"/>
</dbReference>
<dbReference type="InterPro" id="IPR036034">
    <property type="entry name" value="PDZ_sf"/>
</dbReference>
<accession>A0A2S0PB70</accession>
<proteinExistence type="predicted"/>
<dbReference type="Gene3D" id="1.10.390.10">
    <property type="entry name" value="Neutral Protease Domain 2"/>
    <property type="match status" value="1"/>
</dbReference>
<dbReference type="Pfam" id="PF13180">
    <property type="entry name" value="PDZ_2"/>
    <property type="match status" value="1"/>
</dbReference>
<name>A0A2S0PB70_9NEIS</name>
<dbReference type="KEGG" id="maer:DAI18_11805"/>
<sequence length="597" mass="65298">MTENSVKYTVSLNPGRHEMAVELSLSGPCARGDIPLNIPTWVPGDYSFDTYARDLFDLRAVNPQTGAALAVERNGWQGFVVRGADGAATITYTASAYCTDFGEPCGILDDEYAILLGTRYLFTPLHSGPCQVRYLLPDGWTRIHHPSGARALADNTWEYPDYEILLDTPVALGKFDLIEKTVHGTPIYSLFVDRGIGFPQKAEAFASQLAEVARQCFAIFGSFPFSDYTFIMSLNPDAEWGLEHLTSTMCGLGPSVFILPDQTAHGVRVCAHEMFHAWNVRRLRPAPLKDLQHQLSCGCFTEGLWVAEGFTRYYEYLLSTRAGAYTPGQFFSAVMGYYNHLTVQPAYQRVSGVDSSLATYLNHSKYAGRVNNSIDYYDKGMLIAFEADVALRLRAGSSLDEAFSAFYREYVDGGPGYPGYTTGDVIAFFESRLPGLGAQMEAGAAHPGGLAVPRFLENLGFRLEATPGNYLGLVFLNDLGPTIYNVADTSPAGQSGIAAGDEITAIDGYAFSGDALKWVAAQTAPVTLTVRRGHRLLSFTLAPVPLEPVLFTSMRWQGSAGQAAQIASWLGQAFDPGQGELFSFDFYENFHGIETMI</sequence>
<dbReference type="InterPro" id="IPR040756">
    <property type="entry name" value="Peptidase_M61_N"/>
</dbReference>
<dbReference type="STRING" id="1122240.GCA_000620105_03166"/>
<dbReference type="InterPro" id="IPR001478">
    <property type="entry name" value="PDZ"/>
</dbReference>